<feature type="region of interest" description="Disordered" evidence="2">
    <location>
        <begin position="267"/>
        <end position="311"/>
    </location>
</feature>
<reference evidence="4 5" key="1">
    <citation type="submission" date="2024-08" db="EMBL/GenBank/DDBJ databases">
        <authorList>
            <person name="Cucini C."/>
            <person name="Frati F."/>
        </authorList>
    </citation>
    <scope>NUCLEOTIDE SEQUENCE [LARGE SCALE GENOMIC DNA]</scope>
</reference>
<dbReference type="SMART" id="SM00343">
    <property type="entry name" value="ZnF_C2HC"/>
    <property type="match status" value="1"/>
</dbReference>
<dbReference type="InterPro" id="IPR001878">
    <property type="entry name" value="Znf_CCHC"/>
</dbReference>
<evidence type="ECO:0000313" key="4">
    <source>
        <dbReference type="EMBL" id="CAL8129626.1"/>
    </source>
</evidence>
<proteinExistence type="predicted"/>
<dbReference type="PANTHER" id="PTHR33223:SF6">
    <property type="entry name" value="CCHC-TYPE DOMAIN-CONTAINING PROTEIN"/>
    <property type="match status" value="1"/>
</dbReference>
<dbReference type="Gene3D" id="4.10.60.10">
    <property type="entry name" value="Zinc finger, CCHC-type"/>
    <property type="match status" value="1"/>
</dbReference>
<feature type="compositionally biased region" description="Polar residues" evidence="2">
    <location>
        <begin position="416"/>
        <end position="440"/>
    </location>
</feature>
<sequence length="450" mass="52575">MAAAPAFNGDDPILDGLSQEQLNYLNTQLTRHVNDAAAPATRVVTVNTRIDPPIYNPDTMSAASFFSKCEKYFRAQGYPENQYHNMIHTILKHNVKLWFDSVVNRIHSWDDFKQNFAQRFDKPSDRERRIRLLYTRKQRNESCEQYIQEMVTLARQIDDIEEETVSVNRAFHGLHPELILNVGCLDNLTINTLMEKLAFAYDAIRARDARNKVYTWLPPLYGYNVEKGPQFYASGGRGRGSYEARGFGRGHGYNPRSQSTQYQHPRQFYNQPGANYSPQVNQTIGSSQNQPRYQGQQQMQSQPTNNRQFRGNYQQHNNTQQRFQNNPTSYSNQHQNNQRLNHQNTAGQCRGCKQFGHFIRDCPQRGIANIAVDEGYQNLPQQNEMNFENYQPQRNTQQTPEDDNYNHEEYTHDEQQQNPMNEYYNQNQNSDPLNFQQDSWQGYGHGSYQH</sequence>
<dbReference type="Pfam" id="PF03732">
    <property type="entry name" value="Retrotrans_gag"/>
    <property type="match status" value="1"/>
</dbReference>
<comment type="caution">
    <text evidence="4">The sequence shown here is derived from an EMBL/GenBank/DDBJ whole genome shotgun (WGS) entry which is preliminary data.</text>
</comment>
<evidence type="ECO:0000256" key="1">
    <source>
        <dbReference type="PROSITE-ProRule" id="PRU00047"/>
    </source>
</evidence>
<dbReference type="InterPro" id="IPR005162">
    <property type="entry name" value="Retrotrans_gag_dom"/>
</dbReference>
<evidence type="ECO:0000256" key="2">
    <source>
        <dbReference type="SAM" id="MobiDB-lite"/>
    </source>
</evidence>
<gene>
    <name evidence="4" type="ORF">ODALV1_LOCUS23342</name>
</gene>
<keyword evidence="1" id="KW-0862">Zinc</keyword>
<feature type="domain" description="CCHC-type" evidence="3">
    <location>
        <begin position="349"/>
        <end position="364"/>
    </location>
</feature>
<evidence type="ECO:0000259" key="3">
    <source>
        <dbReference type="PROSITE" id="PS50158"/>
    </source>
</evidence>
<keyword evidence="5" id="KW-1185">Reference proteome</keyword>
<dbReference type="PROSITE" id="PS50158">
    <property type="entry name" value="ZF_CCHC"/>
    <property type="match status" value="1"/>
</dbReference>
<organism evidence="4 5">
    <name type="scientific">Orchesella dallaii</name>
    <dbReference type="NCBI Taxonomy" id="48710"/>
    <lineage>
        <taxon>Eukaryota</taxon>
        <taxon>Metazoa</taxon>
        <taxon>Ecdysozoa</taxon>
        <taxon>Arthropoda</taxon>
        <taxon>Hexapoda</taxon>
        <taxon>Collembola</taxon>
        <taxon>Entomobryomorpha</taxon>
        <taxon>Entomobryoidea</taxon>
        <taxon>Orchesellidae</taxon>
        <taxon>Orchesellinae</taxon>
        <taxon>Orchesella</taxon>
    </lineage>
</organism>
<feature type="compositionally biased region" description="Basic and acidic residues" evidence="2">
    <location>
        <begin position="404"/>
        <end position="415"/>
    </location>
</feature>
<protein>
    <recommendedName>
        <fullName evidence="3">CCHC-type domain-containing protein</fullName>
    </recommendedName>
</protein>
<name>A0ABP1RKR5_9HEXA</name>
<dbReference type="EMBL" id="CAXLJM020000078">
    <property type="protein sequence ID" value="CAL8129626.1"/>
    <property type="molecule type" value="Genomic_DNA"/>
</dbReference>
<dbReference type="InterPro" id="IPR036875">
    <property type="entry name" value="Znf_CCHC_sf"/>
</dbReference>
<evidence type="ECO:0000313" key="5">
    <source>
        <dbReference type="Proteomes" id="UP001642540"/>
    </source>
</evidence>
<feature type="region of interest" description="Disordered" evidence="2">
    <location>
        <begin position="392"/>
        <end position="450"/>
    </location>
</feature>
<dbReference type="PANTHER" id="PTHR33223">
    <property type="entry name" value="CCHC-TYPE DOMAIN-CONTAINING PROTEIN"/>
    <property type="match status" value="1"/>
</dbReference>
<keyword evidence="1" id="KW-0863">Zinc-finger</keyword>
<accession>A0ABP1RKR5</accession>
<dbReference type="SUPFAM" id="SSF57756">
    <property type="entry name" value="Retrovirus zinc finger-like domains"/>
    <property type="match status" value="1"/>
</dbReference>
<dbReference type="Proteomes" id="UP001642540">
    <property type="component" value="Unassembled WGS sequence"/>
</dbReference>
<keyword evidence="1" id="KW-0479">Metal-binding</keyword>